<name>A0A9P6DB55_PLEER</name>
<comment type="caution">
    <text evidence="1">The sequence shown here is derived from an EMBL/GenBank/DDBJ whole genome shotgun (WGS) entry which is preliminary data.</text>
</comment>
<dbReference type="AlphaFoldDB" id="A0A9P6DB55"/>
<accession>A0A9P6DB55</accession>
<sequence>MFCARNLNSQSALRNPTKEDLAPVVTLTSTLEQIQGPSSWYVNVICMPNRVFLN</sequence>
<proteinExistence type="predicted"/>
<protein>
    <submittedName>
        <fullName evidence="1">Uncharacterized protein</fullName>
    </submittedName>
</protein>
<evidence type="ECO:0000313" key="1">
    <source>
        <dbReference type="EMBL" id="KAF9489235.1"/>
    </source>
</evidence>
<dbReference type="EMBL" id="MU154678">
    <property type="protein sequence ID" value="KAF9489235.1"/>
    <property type="molecule type" value="Genomic_DNA"/>
</dbReference>
<gene>
    <name evidence="1" type="ORF">BDN71DRAFT_1456402</name>
</gene>
<dbReference type="Proteomes" id="UP000807025">
    <property type="component" value="Unassembled WGS sequence"/>
</dbReference>
<reference evidence="1" key="1">
    <citation type="submission" date="2020-11" db="EMBL/GenBank/DDBJ databases">
        <authorList>
            <consortium name="DOE Joint Genome Institute"/>
            <person name="Ahrendt S."/>
            <person name="Riley R."/>
            <person name="Andreopoulos W."/>
            <person name="Labutti K."/>
            <person name="Pangilinan J."/>
            <person name="Ruiz-Duenas F.J."/>
            <person name="Barrasa J.M."/>
            <person name="Sanchez-Garcia M."/>
            <person name="Camarero S."/>
            <person name="Miyauchi S."/>
            <person name="Serrano A."/>
            <person name="Linde D."/>
            <person name="Babiker R."/>
            <person name="Drula E."/>
            <person name="Ayuso-Fernandez I."/>
            <person name="Pacheco R."/>
            <person name="Padilla G."/>
            <person name="Ferreira P."/>
            <person name="Barriuso J."/>
            <person name="Kellner H."/>
            <person name="Castanera R."/>
            <person name="Alfaro M."/>
            <person name="Ramirez L."/>
            <person name="Pisabarro A.G."/>
            <person name="Kuo A."/>
            <person name="Tritt A."/>
            <person name="Lipzen A."/>
            <person name="He G."/>
            <person name="Yan M."/>
            <person name="Ng V."/>
            <person name="Cullen D."/>
            <person name="Martin F."/>
            <person name="Rosso M.-N."/>
            <person name="Henrissat B."/>
            <person name="Hibbett D."/>
            <person name="Martinez A.T."/>
            <person name="Grigoriev I.V."/>
        </authorList>
    </citation>
    <scope>NUCLEOTIDE SEQUENCE</scope>
    <source>
        <strain evidence="1">ATCC 90797</strain>
    </source>
</reference>
<evidence type="ECO:0000313" key="2">
    <source>
        <dbReference type="Proteomes" id="UP000807025"/>
    </source>
</evidence>
<organism evidence="1 2">
    <name type="scientific">Pleurotus eryngii</name>
    <name type="common">Boletus of the steppes</name>
    <dbReference type="NCBI Taxonomy" id="5323"/>
    <lineage>
        <taxon>Eukaryota</taxon>
        <taxon>Fungi</taxon>
        <taxon>Dikarya</taxon>
        <taxon>Basidiomycota</taxon>
        <taxon>Agaricomycotina</taxon>
        <taxon>Agaricomycetes</taxon>
        <taxon>Agaricomycetidae</taxon>
        <taxon>Agaricales</taxon>
        <taxon>Pleurotineae</taxon>
        <taxon>Pleurotaceae</taxon>
        <taxon>Pleurotus</taxon>
    </lineage>
</organism>
<keyword evidence="2" id="KW-1185">Reference proteome</keyword>